<protein>
    <submittedName>
        <fullName evidence="2">Kelch motif-containing protein</fullName>
    </submittedName>
</protein>
<evidence type="ECO:0000313" key="2">
    <source>
        <dbReference type="EMBL" id="SDT32246.1"/>
    </source>
</evidence>
<reference evidence="2 3" key="1">
    <citation type="submission" date="2016-10" db="EMBL/GenBank/DDBJ databases">
        <authorList>
            <person name="de Groot N.N."/>
        </authorList>
    </citation>
    <scope>NUCLEOTIDE SEQUENCE [LARGE SCALE GENOMIC DNA]</scope>
    <source>
        <strain evidence="2 3">MP1X4</strain>
    </source>
</reference>
<dbReference type="InterPro" id="IPR013320">
    <property type="entry name" value="ConA-like_dom_sf"/>
</dbReference>
<dbReference type="GO" id="GO:0003677">
    <property type="term" value="F:DNA binding"/>
    <property type="evidence" value="ECO:0007669"/>
    <property type="project" value="TreeGrafter"/>
</dbReference>
<feature type="transmembrane region" description="Helical" evidence="1">
    <location>
        <begin position="562"/>
        <end position="579"/>
    </location>
</feature>
<dbReference type="STRING" id="652787.SAMN05216490_3085"/>
<dbReference type="AlphaFoldDB" id="A0A1H1ZGB5"/>
<organism evidence="2 3">
    <name type="scientific">Mucilaginibacter mallensis</name>
    <dbReference type="NCBI Taxonomy" id="652787"/>
    <lineage>
        <taxon>Bacteria</taxon>
        <taxon>Pseudomonadati</taxon>
        <taxon>Bacteroidota</taxon>
        <taxon>Sphingobacteriia</taxon>
        <taxon>Sphingobacteriales</taxon>
        <taxon>Sphingobacteriaceae</taxon>
        <taxon>Mucilaginibacter</taxon>
    </lineage>
</organism>
<evidence type="ECO:0000256" key="1">
    <source>
        <dbReference type="SAM" id="Phobius"/>
    </source>
</evidence>
<dbReference type="RefSeq" id="WP_091374635.1">
    <property type="nucleotide sequence ID" value="NZ_LT629740.1"/>
</dbReference>
<dbReference type="Pfam" id="PF24681">
    <property type="entry name" value="Kelch_KLHDC2_KLHL20_DRC7"/>
    <property type="match status" value="1"/>
</dbReference>
<dbReference type="InterPro" id="IPR051677">
    <property type="entry name" value="AfsR-DnrI-RedD_regulator"/>
</dbReference>
<keyword evidence="1" id="KW-0812">Transmembrane</keyword>
<dbReference type="SUPFAM" id="SSF117281">
    <property type="entry name" value="Kelch motif"/>
    <property type="match status" value="1"/>
</dbReference>
<proteinExistence type="predicted"/>
<keyword evidence="1" id="KW-1133">Transmembrane helix</keyword>
<dbReference type="Gene3D" id="2.120.10.80">
    <property type="entry name" value="Kelch-type beta propeller"/>
    <property type="match status" value="1"/>
</dbReference>
<dbReference type="GO" id="GO:0004553">
    <property type="term" value="F:hydrolase activity, hydrolyzing O-glycosyl compounds"/>
    <property type="evidence" value="ECO:0007669"/>
    <property type="project" value="UniProtKB-ARBA"/>
</dbReference>
<name>A0A1H1ZGB5_MUCMA</name>
<dbReference type="EMBL" id="LT629740">
    <property type="protein sequence ID" value="SDT32246.1"/>
    <property type="molecule type" value="Genomic_DNA"/>
</dbReference>
<dbReference type="Proteomes" id="UP000199679">
    <property type="component" value="Chromosome I"/>
</dbReference>
<dbReference type="OrthoDB" id="1110630at2"/>
<dbReference type="SUPFAM" id="SSF49899">
    <property type="entry name" value="Concanavalin A-like lectins/glucanases"/>
    <property type="match status" value="1"/>
</dbReference>
<dbReference type="GO" id="GO:0006355">
    <property type="term" value="P:regulation of DNA-templated transcription"/>
    <property type="evidence" value="ECO:0007669"/>
    <property type="project" value="TreeGrafter"/>
</dbReference>
<keyword evidence="1" id="KW-0472">Membrane</keyword>
<sequence length="847" mass="98027">MRESDNFLLVNIKIYRIAFFLFVFFHLTGAHAQGLMFNSNDSLLNKRTSYTVFSTNPPLFRDNLSINFDLSLWDNKNLGYIFNLTSKNNSYSLSYLYLNGTGYLYFNIDRKSNKLNIPIQTSQLHKRKWIKVKVDFNLKDDKVDVYIDDKVYHAYQLGLDDTVSAKIVFGKNQYYVEVPDMAIKNLTVGNDQKSFSFPLSESAGNIVHSIDGDELGIVENPVWLINDSYYWKPAYKHSFKQVAGLNFTPIDNKLFIFTRDSIIFYDSENGSTVASAFKRPSPVPLLLGKSIFNTRENKCYIYEAYHEHPTEPSVASLDMKSLTWSAIGKVEFKGQRHHHNIFYSTSQDSIYLFGGYGSYRYYNDFFKYNPGKDQWEKVAFKGDTITPRFFSAVSNVNKANEVYLFGGYGNESGNQVVGGRQYYDLYCINLQNHTIKKCWDIHPNNDVFVPANNLVLSDDGKYFYAMCYPHEIFKTSIKLYKFSIKDGSYQVVSASIPVISERIESDINLFLNSKTNQLLCTIQEFTDPNKSTIKVYSLAYPPVSNTGYQQTSKWRAKSFIKLKYIGGLIIILFIGALVWQYTRRKQNPFIPVGAEPEGEMLVDEKTEEQKINSVYLFGEFMVIDKKGRDITYLFSPKIKQLFILILLNSKENNGIISKKISQLLWPDKDISKTKNIKGVTFNHLRSAMGDIEGVELTFLNDIYFFNTNETFFCDYYQVIDALKKTGAEKDRLIADHFELINRGSFLSDMTDVWLDDFKVNYEEQLMNELLPQLQKSYAEENYKVVLEISKLILNTDPFNDTALKYQLKSYRRLKGIDHSKKIYDQFVTEYKKSLGVDYPISLDKILH</sequence>
<dbReference type="InterPro" id="IPR015915">
    <property type="entry name" value="Kelch-typ_b-propeller"/>
</dbReference>
<dbReference type="PANTHER" id="PTHR35807:SF1">
    <property type="entry name" value="TRANSCRIPTIONAL REGULATOR REDD"/>
    <property type="match status" value="1"/>
</dbReference>
<gene>
    <name evidence="2" type="ORF">SAMN05216490_3085</name>
</gene>
<dbReference type="PANTHER" id="PTHR35807">
    <property type="entry name" value="TRANSCRIPTIONAL REGULATOR REDD-RELATED"/>
    <property type="match status" value="1"/>
</dbReference>
<keyword evidence="3" id="KW-1185">Reference proteome</keyword>
<evidence type="ECO:0000313" key="3">
    <source>
        <dbReference type="Proteomes" id="UP000199679"/>
    </source>
</evidence>
<dbReference type="GO" id="GO:0005975">
    <property type="term" value="P:carbohydrate metabolic process"/>
    <property type="evidence" value="ECO:0007669"/>
    <property type="project" value="UniProtKB-ARBA"/>
</dbReference>
<accession>A0A1H1ZGB5</accession>